<evidence type="ECO:0000256" key="1">
    <source>
        <dbReference type="SAM" id="MobiDB-lite"/>
    </source>
</evidence>
<sequence>MNLLATPKPIPTTYLSVEQAPGVEGSPARVMGARVTAASATAAQARAGEATAARAMEVKGTADVSPGEQGWVGQVREEESPGQGWEV</sequence>
<feature type="region of interest" description="Disordered" evidence="1">
    <location>
        <begin position="59"/>
        <end position="87"/>
    </location>
</feature>
<dbReference type="Proteomes" id="UP000650467">
    <property type="component" value="Unassembled WGS sequence"/>
</dbReference>
<keyword evidence="3" id="KW-1185">Reference proteome</keyword>
<organism evidence="2 3">
    <name type="scientific">Chlamydomonas incerta</name>
    <dbReference type="NCBI Taxonomy" id="51695"/>
    <lineage>
        <taxon>Eukaryota</taxon>
        <taxon>Viridiplantae</taxon>
        <taxon>Chlorophyta</taxon>
        <taxon>core chlorophytes</taxon>
        <taxon>Chlorophyceae</taxon>
        <taxon>CS clade</taxon>
        <taxon>Chlamydomonadales</taxon>
        <taxon>Chlamydomonadaceae</taxon>
        <taxon>Chlamydomonas</taxon>
    </lineage>
</organism>
<name>A0A835VRN2_CHLIN</name>
<accession>A0A835VRN2</accession>
<protein>
    <submittedName>
        <fullName evidence="2">Uncharacterized protein</fullName>
    </submittedName>
</protein>
<comment type="caution">
    <text evidence="2">The sequence shown here is derived from an EMBL/GenBank/DDBJ whole genome shotgun (WGS) entry which is preliminary data.</text>
</comment>
<dbReference type="EMBL" id="JAEHOC010000088">
    <property type="protein sequence ID" value="KAG2423014.1"/>
    <property type="molecule type" value="Genomic_DNA"/>
</dbReference>
<gene>
    <name evidence="2" type="ORF">HXX76_015612</name>
</gene>
<dbReference type="AlphaFoldDB" id="A0A835VRN2"/>
<evidence type="ECO:0000313" key="3">
    <source>
        <dbReference type="Proteomes" id="UP000650467"/>
    </source>
</evidence>
<proteinExistence type="predicted"/>
<reference evidence="2" key="1">
    <citation type="journal article" date="2020" name="bioRxiv">
        <title>Comparative genomics of Chlamydomonas.</title>
        <authorList>
            <person name="Craig R.J."/>
            <person name="Hasan A.R."/>
            <person name="Ness R.W."/>
            <person name="Keightley P.D."/>
        </authorList>
    </citation>
    <scope>NUCLEOTIDE SEQUENCE</scope>
    <source>
        <strain evidence="2">SAG 7.73</strain>
    </source>
</reference>
<evidence type="ECO:0000313" key="2">
    <source>
        <dbReference type="EMBL" id="KAG2423014.1"/>
    </source>
</evidence>